<protein>
    <submittedName>
        <fullName evidence="2">Uncharacterized protein</fullName>
    </submittedName>
</protein>
<reference evidence="2" key="2">
    <citation type="journal article" date="2015" name="Fish Shellfish Immunol.">
        <title>Early steps in the European eel (Anguilla anguilla)-Vibrio vulnificus interaction in the gills: Role of the RtxA13 toxin.</title>
        <authorList>
            <person name="Callol A."/>
            <person name="Pajuelo D."/>
            <person name="Ebbesson L."/>
            <person name="Teles M."/>
            <person name="MacKenzie S."/>
            <person name="Amaro C."/>
        </authorList>
    </citation>
    <scope>NUCLEOTIDE SEQUENCE</scope>
</reference>
<keyword evidence="1" id="KW-1133">Transmembrane helix</keyword>
<reference evidence="2" key="1">
    <citation type="submission" date="2014-11" db="EMBL/GenBank/DDBJ databases">
        <authorList>
            <person name="Amaro Gonzalez C."/>
        </authorList>
    </citation>
    <scope>NUCLEOTIDE SEQUENCE</scope>
</reference>
<evidence type="ECO:0000313" key="2">
    <source>
        <dbReference type="EMBL" id="JAH80514.1"/>
    </source>
</evidence>
<evidence type="ECO:0000256" key="1">
    <source>
        <dbReference type="SAM" id="Phobius"/>
    </source>
</evidence>
<keyword evidence="1" id="KW-0472">Membrane</keyword>
<dbReference type="AlphaFoldDB" id="A0A0E9VQW5"/>
<keyword evidence="1" id="KW-0812">Transmembrane</keyword>
<name>A0A0E9VQW5_ANGAN</name>
<organism evidence="2">
    <name type="scientific">Anguilla anguilla</name>
    <name type="common">European freshwater eel</name>
    <name type="synonym">Muraena anguilla</name>
    <dbReference type="NCBI Taxonomy" id="7936"/>
    <lineage>
        <taxon>Eukaryota</taxon>
        <taxon>Metazoa</taxon>
        <taxon>Chordata</taxon>
        <taxon>Craniata</taxon>
        <taxon>Vertebrata</taxon>
        <taxon>Euteleostomi</taxon>
        <taxon>Actinopterygii</taxon>
        <taxon>Neopterygii</taxon>
        <taxon>Teleostei</taxon>
        <taxon>Anguilliformes</taxon>
        <taxon>Anguillidae</taxon>
        <taxon>Anguilla</taxon>
    </lineage>
</organism>
<accession>A0A0E9VQW5</accession>
<proteinExistence type="predicted"/>
<sequence length="58" mass="6603">MYSYFNIPKLHFLVTSCYLASFFLSFSSSSSFWADVRLSASARLSTAMAKKTFRRMSG</sequence>
<dbReference type="EMBL" id="GBXM01028063">
    <property type="protein sequence ID" value="JAH80514.1"/>
    <property type="molecule type" value="Transcribed_RNA"/>
</dbReference>
<feature type="transmembrane region" description="Helical" evidence="1">
    <location>
        <begin position="12"/>
        <end position="34"/>
    </location>
</feature>